<evidence type="ECO:0000256" key="1">
    <source>
        <dbReference type="SAM" id="MobiDB-lite"/>
    </source>
</evidence>
<accession>A0AAN7CMU8</accession>
<feature type="compositionally biased region" description="Polar residues" evidence="1">
    <location>
        <begin position="357"/>
        <end position="368"/>
    </location>
</feature>
<dbReference type="Proteomes" id="UP001303647">
    <property type="component" value="Unassembled WGS sequence"/>
</dbReference>
<gene>
    <name evidence="2" type="ORF">C7999DRAFT_44151</name>
</gene>
<sequence length="424" mass="47013">MSDCSDSYDSDASLADSDPSKLIEFGLFEHLNVEAATSQGSLKAYDLKDGGSALYSERRSDYSVLADRLLWVDGYETTTPVGNEVKRGREMTLVVLKLVFSSVEPGAKFEHIRATLRLRGHDERTSHQNEPEIEAWSPFRTMERFNRAVAQRETTNAGEGGAKIGYSGVEFSVGCSRENKISWELTDFDEGSSNEEFSNVTQRRNGITWFLKQNKLLNQGVTPEVWVSVLFARPSAKPYVVDFELYVRAGTLREIENRTKRFFGNAPGRTTSFSMTPWKQTICNSEGKDILKEIDLGNLGKLRDPALRTRLNVKWVAGPAYEDASSDSPEGGSHRPAAMPQKLESPQPADKAMADGTAQNDPSLRQTGGTSGGVRLSHFSLDRLAQVEARIAQAEARVAQVEARMALQDMTILQLQQKIMSLST</sequence>
<dbReference type="EMBL" id="MU857755">
    <property type="protein sequence ID" value="KAK4244137.1"/>
    <property type="molecule type" value="Genomic_DNA"/>
</dbReference>
<comment type="caution">
    <text evidence="2">The sequence shown here is derived from an EMBL/GenBank/DDBJ whole genome shotgun (WGS) entry which is preliminary data.</text>
</comment>
<dbReference type="AlphaFoldDB" id="A0AAN7CMU8"/>
<reference evidence="2" key="1">
    <citation type="journal article" date="2023" name="Mol. Phylogenet. Evol.">
        <title>Genome-scale phylogeny and comparative genomics of the fungal order Sordariales.</title>
        <authorList>
            <person name="Hensen N."/>
            <person name="Bonometti L."/>
            <person name="Westerberg I."/>
            <person name="Brannstrom I.O."/>
            <person name="Guillou S."/>
            <person name="Cros-Aarteil S."/>
            <person name="Calhoun S."/>
            <person name="Haridas S."/>
            <person name="Kuo A."/>
            <person name="Mondo S."/>
            <person name="Pangilinan J."/>
            <person name="Riley R."/>
            <person name="LaButti K."/>
            <person name="Andreopoulos B."/>
            <person name="Lipzen A."/>
            <person name="Chen C."/>
            <person name="Yan M."/>
            <person name="Daum C."/>
            <person name="Ng V."/>
            <person name="Clum A."/>
            <person name="Steindorff A."/>
            <person name="Ohm R.A."/>
            <person name="Martin F."/>
            <person name="Silar P."/>
            <person name="Natvig D.O."/>
            <person name="Lalanne C."/>
            <person name="Gautier V."/>
            <person name="Ament-Velasquez S.L."/>
            <person name="Kruys A."/>
            <person name="Hutchinson M.I."/>
            <person name="Powell A.J."/>
            <person name="Barry K."/>
            <person name="Miller A.N."/>
            <person name="Grigoriev I.V."/>
            <person name="Debuchy R."/>
            <person name="Gladieux P."/>
            <person name="Hiltunen Thoren M."/>
            <person name="Johannesson H."/>
        </authorList>
    </citation>
    <scope>NUCLEOTIDE SEQUENCE</scope>
    <source>
        <strain evidence="2">CBS 359.72</strain>
    </source>
</reference>
<proteinExistence type="predicted"/>
<evidence type="ECO:0000313" key="3">
    <source>
        <dbReference type="Proteomes" id="UP001303647"/>
    </source>
</evidence>
<name>A0AAN7CMU8_9PEZI</name>
<evidence type="ECO:0000313" key="2">
    <source>
        <dbReference type="EMBL" id="KAK4244137.1"/>
    </source>
</evidence>
<keyword evidence="3" id="KW-1185">Reference proteome</keyword>
<organism evidence="2 3">
    <name type="scientific">Corynascus novoguineensis</name>
    <dbReference type="NCBI Taxonomy" id="1126955"/>
    <lineage>
        <taxon>Eukaryota</taxon>
        <taxon>Fungi</taxon>
        <taxon>Dikarya</taxon>
        <taxon>Ascomycota</taxon>
        <taxon>Pezizomycotina</taxon>
        <taxon>Sordariomycetes</taxon>
        <taxon>Sordariomycetidae</taxon>
        <taxon>Sordariales</taxon>
        <taxon>Chaetomiaceae</taxon>
        <taxon>Corynascus</taxon>
    </lineage>
</organism>
<feature type="region of interest" description="Disordered" evidence="1">
    <location>
        <begin position="321"/>
        <end position="372"/>
    </location>
</feature>
<reference evidence="2" key="2">
    <citation type="submission" date="2023-05" db="EMBL/GenBank/DDBJ databases">
        <authorList>
            <consortium name="Lawrence Berkeley National Laboratory"/>
            <person name="Steindorff A."/>
            <person name="Hensen N."/>
            <person name="Bonometti L."/>
            <person name="Westerberg I."/>
            <person name="Brannstrom I.O."/>
            <person name="Guillou S."/>
            <person name="Cros-Aarteil S."/>
            <person name="Calhoun S."/>
            <person name="Haridas S."/>
            <person name="Kuo A."/>
            <person name="Mondo S."/>
            <person name="Pangilinan J."/>
            <person name="Riley R."/>
            <person name="Labutti K."/>
            <person name="Andreopoulos B."/>
            <person name="Lipzen A."/>
            <person name="Chen C."/>
            <person name="Yanf M."/>
            <person name="Daum C."/>
            <person name="Ng V."/>
            <person name="Clum A."/>
            <person name="Ohm R."/>
            <person name="Martin F."/>
            <person name="Silar P."/>
            <person name="Natvig D."/>
            <person name="Lalanne C."/>
            <person name="Gautier V."/>
            <person name="Ament-Velasquez S.L."/>
            <person name="Kruys A."/>
            <person name="Hutchinson M.I."/>
            <person name="Powell A.J."/>
            <person name="Barry K."/>
            <person name="Miller A.N."/>
            <person name="Grigoriev I.V."/>
            <person name="Debuchy R."/>
            <person name="Gladieux P."/>
            <person name="Thoren M.H."/>
            <person name="Johannesson H."/>
        </authorList>
    </citation>
    <scope>NUCLEOTIDE SEQUENCE</scope>
    <source>
        <strain evidence="2">CBS 359.72</strain>
    </source>
</reference>
<protein>
    <submittedName>
        <fullName evidence="2">Uncharacterized protein</fullName>
    </submittedName>
</protein>